<keyword evidence="3" id="KW-1185">Reference proteome</keyword>
<dbReference type="Proteomes" id="UP001281003">
    <property type="component" value="Unassembled WGS sequence"/>
</dbReference>
<evidence type="ECO:0000256" key="1">
    <source>
        <dbReference type="SAM" id="SignalP"/>
    </source>
</evidence>
<organism evidence="2 3">
    <name type="scientific">Sordaria brevicollis</name>
    <dbReference type="NCBI Taxonomy" id="83679"/>
    <lineage>
        <taxon>Eukaryota</taxon>
        <taxon>Fungi</taxon>
        <taxon>Dikarya</taxon>
        <taxon>Ascomycota</taxon>
        <taxon>Pezizomycotina</taxon>
        <taxon>Sordariomycetes</taxon>
        <taxon>Sordariomycetidae</taxon>
        <taxon>Sordariales</taxon>
        <taxon>Sordariaceae</taxon>
        <taxon>Sordaria</taxon>
    </lineage>
</organism>
<dbReference type="AlphaFoldDB" id="A0AAE0UCT7"/>
<proteinExistence type="predicted"/>
<keyword evidence="1" id="KW-0732">Signal</keyword>
<accession>A0AAE0UCT7</accession>
<protein>
    <submittedName>
        <fullName evidence="2">Uncharacterized protein</fullName>
    </submittedName>
</protein>
<evidence type="ECO:0000313" key="3">
    <source>
        <dbReference type="Proteomes" id="UP001281003"/>
    </source>
</evidence>
<feature type="signal peptide" evidence="1">
    <location>
        <begin position="1"/>
        <end position="20"/>
    </location>
</feature>
<gene>
    <name evidence="2" type="ORF">B0T20DRAFT_478742</name>
</gene>
<reference evidence="2" key="1">
    <citation type="journal article" date="2023" name="Mol. Phylogenet. Evol.">
        <title>Genome-scale phylogeny and comparative genomics of the fungal order Sordariales.</title>
        <authorList>
            <person name="Hensen N."/>
            <person name="Bonometti L."/>
            <person name="Westerberg I."/>
            <person name="Brannstrom I.O."/>
            <person name="Guillou S."/>
            <person name="Cros-Aarteil S."/>
            <person name="Calhoun S."/>
            <person name="Haridas S."/>
            <person name="Kuo A."/>
            <person name="Mondo S."/>
            <person name="Pangilinan J."/>
            <person name="Riley R."/>
            <person name="LaButti K."/>
            <person name="Andreopoulos B."/>
            <person name="Lipzen A."/>
            <person name="Chen C."/>
            <person name="Yan M."/>
            <person name="Daum C."/>
            <person name="Ng V."/>
            <person name="Clum A."/>
            <person name="Steindorff A."/>
            <person name="Ohm R.A."/>
            <person name="Martin F."/>
            <person name="Silar P."/>
            <person name="Natvig D.O."/>
            <person name="Lalanne C."/>
            <person name="Gautier V."/>
            <person name="Ament-Velasquez S.L."/>
            <person name="Kruys A."/>
            <person name="Hutchinson M.I."/>
            <person name="Powell A.J."/>
            <person name="Barry K."/>
            <person name="Miller A.N."/>
            <person name="Grigoriev I.V."/>
            <person name="Debuchy R."/>
            <person name="Gladieux P."/>
            <person name="Hiltunen Thoren M."/>
            <person name="Johannesson H."/>
        </authorList>
    </citation>
    <scope>NUCLEOTIDE SEQUENCE</scope>
    <source>
        <strain evidence="2">FGSC 1904</strain>
    </source>
</reference>
<comment type="caution">
    <text evidence="2">The sequence shown here is derived from an EMBL/GenBank/DDBJ whole genome shotgun (WGS) entry which is preliminary data.</text>
</comment>
<evidence type="ECO:0000313" key="2">
    <source>
        <dbReference type="EMBL" id="KAK3399382.1"/>
    </source>
</evidence>
<dbReference type="EMBL" id="JAUTDP010000005">
    <property type="protein sequence ID" value="KAK3399382.1"/>
    <property type="molecule type" value="Genomic_DNA"/>
</dbReference>
<name>A0AAE0UCT7_SORBR</name>
<feature type="chain" id="PRO_5042005440" evidence="1">
    <location>
        <begin position="21"/>
        <end position="64"/>
    </location>
</feature>
<sequence>MKPTTLLISLFVAIVAAAPAVSVEKRTDAIAVEARDISSTASQEEVKKREAEADPRCQISKMCY</sequence>
<reference evidence="2" key="2">
    <citation type="submission" date="2023-07" db="EMBL/GenBank/DDBJ databases">
        <authorList>
            <consortium name="Lawrence Berkeley National Laboratory"/>
            <person name="Haridas S."/>
            <person name="Hensen N."/>
            <person name="Bonometti L."/>
            <person name="Westerberg I."/>
            <person name="Brannstrom I.O."/>
            <person name="Guillou S."/>
            <person name="Cros-Aarteil S."/>
            <person name="Calhoun S."/>
            <person name="Kuo A."/>
            <person name="Mondo S."/>
            <person name="Pangilinan J."/>
            <person name="Riley R."/>
            <person name="LaButti K."/>
            <person name="Andreopoulos B."/>
            <person name="Lipzen A."/>
            <person name="Chen C."/>
            <person name="Yanf M."/>
            <person name="Daum C."/>
            <person name="Ng V."/>
            <person name="Clum A."/>
            <person name="Steindorff A."/>
            <person name="Ohm R."/>
            <person name="Martin F."/>
            <person name="Silar P."/>
            <person name="Natvig D."/>
            <person name="Lalanne C."/>
            <person name="Gautier V."/>
            <person name="Ament-velasquez S.L."/>
            <person name="Kruys A."/>
            <person name="Hutchinson M.I."/>
            <person name="Powell A.J."/>
            <person name="Barry K."/>
            <person name="Miller A.N."/>
            <person name="Grigoriev I.V."/>
            <person name="Debuchy R."/>
            <person name="Gladieux P."/>
            <person name="Thoren M.H."/>
            <person name="Johannesson H."/>
        </authorList>
    </citation>
    <scope>NUCLEOTIDE SEQUENCE</scope>
    <source>
        <strain evidence="2">FGSC 1904</strain>
    </source>
</reference>